<dbReference type="PANTHER" id="PTHR40139:SF1">
    <property type="entry name" value="PROTEIN TNT"/>
    <property type="match status" value="1"/>
</dbReference>
<dbReference type="OMA" id="QCIDISR"/>
<evidence type="ECO:0000256" key="1">
    <source>
        <dbReference type="SAM" id="MobiDB-lite"/>
    </source>
</evidence>
<dbReference type="Pfam" id="PF15765">
    <property type="entry name" value="DUF4694"/>
    <property type="match status" value="1"/>
</dbReference>
<dbReference type="PANTHER" id="PTHR40139">
    <property type="entry name" value="PROTEIN TNT"/>
    <property type="match status" value="1"/>
</dbReference>
<feature type="compositionally biased region" description="Polar residues" evidence="1">
    <location>
        <begin position="64"/>
        <end position="79"/>
    </location>
</feature>
<dbReference type="InterPro" id="IPR031520">
    <property type="entry name" value="DUF4694"/>
</dbReference>
<dbReference type="GeneTree" id="ENSGT00390000001471"/>
<reference evidence="2" key="1">
    <citation type="submission" date="2023-09" db="UniProtKB">
        <authorList>
            <consortium name="Ensembl"/>
        </authorList>
    </citation>
    <scope>IDENTIFICATION</scope>
</reference>
<name>A0A8C0D464_BALMU</name>
<evidence type="ECO:0000313" key="2">
    <source>
        <dbReference type="Ensembl" id="ENSBMSP00010015967.1"/>
    </source>
</evidence>
<gene>
    <name evidence="2" type="primary">C16orf82</name>
</gene>
<sequence>LEKPSQPPPASLQGRQGESPAWNAQGQGPGLQPPSLEPPSPARPCNDTGATQEPLRDSGGDLGNTWSRESNVPPSLQHSSLERCSDVSRLSSGYAGDEESSEVSLLGGSSRIVRLNRSLRTQAGGAQTSQVCATYSPNQLKSRLASQADSTVQTAREK</sequence>
<organism evidence="2">
    <name type="scientific">Balaenoptera musculus</name>
    <name type="common">Blue whale</name>
    <dbReference type="NCBI Taxonomy" id="9771"/>
    <lineage>
        <taxon>Eukaryota</taxon>
        <taxon>Metazoa</taxon>
        <taxon>Chordata</taxon>
        <taxon>Craniata</taxon>
        <taxon>Vertebrata</taxon>
        <taxon>Euteleostomi</taxon>
        <taxon>Mammalia</taxon>
        <taxon>Eutheria</taxon>
        <taxon>Laurasiatheria</taxon>
        <taxon>Artiodactyla</taxon>
        <taxon>Whippomorpha</taxon>
        <taxon>Cetacea</taxon>
        <taxon>Mysticeti</taxon>
        <taxon>Balaenopteridae</taxon>
        <taxon>Balaenoptera</taxon>
    </lineage>
</organism>
<proteinExistence type="predicted"/>
<dbReference type="AlphaFoldDB" id="A0A8C0D464"/>
<feature type="compositionally biased region" description="Pro residues" evidence="1">
    <location>
        <begin position="1"/>
        <end position="10"/>
    </location>
</feature>
<feature type="region of interest" description="Disordered" evidence="1">
    <location>
        <begin position="1"/>
        <end position="84"/>
    </location>
</feature>
<feature type="compositionally biased region" description="Pro residues" evidence="1">
    <location>
        <begin position="31"/>
        <end position="42"/>
    </location>
</feature>
<dbReference type="Ensembl" id="ENSBMST00010017675.1">
    <property type="protein sequence ID" value="ENSBMSP00010015967.1"/>
    <property type="gene ID" value="ENSBMSG00010011637.1"/>
</dbReference>
<protein>
    <submittedName>
        <fullName evidence="2">Chromosome 16 open reading frame 82</fullName>
    </submittedName>
</protein>
<accession>A0A8C0D464</accession>